<proteinExistence type="predicted"/>
<name>A0A346PS03_9EURY</name>
<evidence type="ECO:0000313" key="1">
    <source>
        <dbReference type="EMBL" id="AXR82298.1"/>
    </source>
</evidence>
<dbReference type="AlphaFoldDB" id="A0A346PS03"/>
<organism evidence="1 2">
    <name type="scientific">Natrarchaeobaculum sulfurireducens</name>
    <dbReference type="NCBI Taxonomy" id="2044521"/>
    <lineage>
        <taxon>Archaea</taxon>
        <taxon>Methanobacteriati</taxon>
        <taxon>Methanobacteriota</taxon>
        <taxon>Stenosarchaea group</taxon>
        <taxon>Halobacteria</taxon>
        <taxon>Halobacteriales</taxon>
        <taxon>Natrialbaceae</taxon>
        <taxon>Natrarchaeobaculum</taxon>
    </lineage>
</organism>
<dbReference type="Proteomes" id="UP000258613">
    <property type="component" value="Chromosome"/>
</dbReference>
<gene>
    <name evidence="1" type="ORF">AArcMg_2302</name>
</gene>
<evidence type="ECO:0000313" key="2">
    <source>
        <dbReference type="Proteomes" id="UP000258613"/>
    </source>
</evidence>
<sequence length="290" mass="33065">MLAKFCDRYDLGEDEYQNMKRIKDDMEKTFSVDDYSVNGRYIHGVFATGTYGTGADHIDTEEDKIKRNARSPVDAVVLPYYFLFALPENDTERGLLILQKIGNKGTKGVVEEILKHWLELGDKKGNVEFDPEVTEDLIKQILEADRLLELKFTKKQSSKATHEVVSDLLSDVIDEEGFLEQKIIFSGTRTSNLPIAKEKLSEALFNKETTSVKVLGQEFNQGSLKAEVNGSQRTFSLFQDEAEMERLIDEEKDDVDLDANKHPTMESISEIAIEFANEIFDKYNEEPIDQ</sequence>
<dbReference type="KEGG" id="nag:AArcMg_2302"/>
<reference evidence="2" key="1">
    <citation type="submission" date="2018-02" db="EMBL/GenBank/DDBJ databases">
        <title>Phenotypic and genomic properties of facultatively anaerobic sulfur-reducing natronoarchaea from hypersaline soda lakes.</title>
        <authorList>
            <person name="Sorokin D.Y."/>
            <person name="Kublanov I.V."/>
            <person name="Roman P."/>
            <person name="Sinninghe Damste J.S."/>
            <person name="Golyshin P.N."/>
            <person name="Rojo D."/>
            <person name="Ciordia S."/>
            <person name="Mena M.D.C."/>
            <person name="Ferrer M."/>
            <person name="Messina E."/>
            <person name="Smedile F."/>
            <person name="La Spada G."/>
            <person name="La Cono V."/>
            <person name="Yakimov M.M."/>
        </authorList>
    </citation>
    <scope>NUCLEOTIDE SEQUENCE [LARGE SCALE GENOMIC DNA]</scope>
    <source>
        <strain evidence="2">AArc-Mg</strain>
    </source>
</reference>
<accession>A0A346PS03</accession>
<keyword evidence="2" id="KW-1185">Reference proteome</keyword>
<protein>
    <submittedName>
        <fullName evidence="1">Uncharacterized protein</fullName>
    </submittedName>
</protein>
<dbReference type="EMBL" id="CP027033">
    <property type="protein sequence ID" value="AXR82298.1"/>
    <property type="molecule type" value="Genomic_DNA"/>
</dbReference>